<gene>
    <name evidence="1" type="ORF">Z955_07135</name>
</gene>
<protein>
    <recommendedName>
        <fullName evidence="3">Glutamate-rich protein GrpB</fullName>
    </recommendedName>
</protein>
<dbReference type="Gene3D" id="3.30.460.10">
    <property type="entry name" value="Beta Polymerase, domain 2"/>
    <property type="match status" value="1"/>
</dbReference>
<dbReference type="Proteomes" id="UP000030014">
    <property type="component" value="Unassembled WGS sequence"/>
</dbReference>
<evidence type="ECO:0008006" key="3">
    <source>
        <dbReference type="Google" id="ProtNLM"/>
    </source>
</evidence>
<sequence length="170" mass="19903">MKTKHVIVEDYNPEWKNEFEHIKDELLTALSGKINSIEHVGSTSVEGLAAKPIIDIDVVIDKNFEEVKKALESIGYIYEGDFGISGREAFAYENKPHLMVHHLYVCNKDNEELYRHITFRDYLRQHKKDRYRYSSIKKDMALKYPENIDSYIEGKQPVILDIYKKCGLCE</sequence>
<dbReference type="SUPFAM" id="SSF81301">
    <property type="entry name" value="Nucleotidyltransferase"/>
    <property type="match status" value="1"/>
</dbReference>
<dbReference type="RefSeq" id="WP_039259473.1">
    <property type="nucleotide sequence ID" value="NZ_JDRY01000033.1"/>
</dbReference>
<reference evidence="1 2" key="1">
    <citation type="submission" date="2014-01" db="EMBL/GenBank/DDBJ databases">
        <title>Plasmidome dynamics in the species complex Clostridium novyi sensu lato converts strains of independent lineages into distinctly different pathogens.</title>
        <authorList>
            <person name="Skarin H."/>
            <person name="Segerman B."/>
        </authorList>
    </citation>
    <scope>NUCLEOTIDE SEQUENCE [LARGE SCALE GENOMIC DNA]</scope>
    <source>
        <strain evidence="1 2">DC5</strain>
    </source>
</reference>
<dbReference type="EMBL" id="JDRY01000033">
    <property type="protein sequence ID" value="KGM99588.1"/>
    <property type="molecule type" value="Genomic_DNA"/>
</dbReference>
<dbReference type="InterPro" id="IPR043519">
    <property type="entry name" value="NT_sf"/>
</dbReference>
<accession>A0A0A0IG99</accession>
<proteinExistence type="predicted"/>
<organism evidence="1 2">
    <name type="scientific">Clostridium botulinum C/D str. DC5</name>
    <dbReference type="NCBI Taxonomy" id="1443128"/>
    <lineage>
        <taxon>Bacteria</taxon>
        <taxon>Bacillati</taxon>
        <taxon>Bacillota</taxon>
        <taxon>Clostridia</taxon>
        <taxon>Eubacteriales</taxon>
        <taxon>Clostridiaceae</taxon>
        <taxon>Clostridium</taxon>
    </lineage>
</organism>
<dbReference type="Pfam" id="PF04229">
    <property type="entry name" value="GrpB"/>
    <property type="match status" value="1"/>
</dbReference>
<comment type="caution">
    <text evidence="1">The sequence shown here is derived from an EMBL/GenBank/DDBJ whole genome shotgun (WGS) entry which is preliminary data.</text>
</comment>
<dbReference type="AlphaFoldDB" id="A0A0A0IG99"/>
<dbReference type="PANTHER" id="PTHR34822">
    <property type="entry name" value="GRPB DOMAIN PROTEIN (AFU_ORTHOLOGUE AFUA_1G01530)"/>
    <property type="match status" value="1"/>
</dbReference>
<evidence type="ECO:0000313" key="2">
    <source>
        <dbReference type="Proteomes" id="UP000030014"/>
    </source>
</evidence>
<name>A0A0A0IG99_CLOBO</name>
<evidence type="ECO:0000313" key="1">
    <source>
        <dbReference type="EMBL" id="KGM99588.1"/>
    </source>
</evidence>
<dbReference type="PANTHER" id="PTHR34822:SF1">
    <property type="entry name" value="GRPB FAMILY PROTEIN"/>
    <property type="match status" value="1"/>
</dbReference>
<dbReference type="InterPro" id="IPR007344">
    <property type="entry name" value="GrpB/CoaE"/>
</dbReference>